<evidence type="ECO:0000313" key="8">
    <source>
        <dbReference type="Proteomes" id="UP000287033"/>
    </source>
</evidence>
<gene>
    <name evidence="7" type="ORF">chiPu_0024711</name>
</gene>
<dbReference type="PANTHER" id="PTHR48109:SF4">
    <property type="entry name" value="DIHYDROOROTATE DEHYDROGENASE (QUINONE), MITOCHONDRIAL"/>
    <property type="match status" value="1"/>
</dbReference>
<dbReference type="STRING" id="137246.A0A401TDZ9"/>
<dbReference type="OMA" id="PLHARIC"/>
<feature type="domain" description="Dihydroorotate dehydrogenase catalytic" evidence="6">
    <location>
        <begin position="1"/>
        <end position="46"/>
    </location>
</feature>
<comment type="caution">
    <text evidence="7">The sequence shown here is derived from an EMBL/GenBank/DDBJ whole genome shotgun (WGS) entry which is preliminary data.</text>
</comment>
<dbReference type="GO" id="GO:0005743">
    <property type="term" value="C:mitochondrial inner membrane"/>
    <property type="evidence" value="ECO:0007669"/>
    <property type="project" value="TreeGrafter"/>
</dbReference>
<dbReference type="GO" id="GO:0006207">
    <property type="term" value="P:'de novo' pyrimidine nucleobase biosynthetic process"/>
    <property type="evidence" value="ECO:0007669"/>
    <property type="project" value="TreeGrafter"/>
</dbReference>
<protein>
    <recommendedName>
        <fullName evidence="6">Dihydroorotate dehydrogenase catalytic domain-containing protein</fullName>
    </recommendedName>
</protein>
<dbReference type="Pfam" id="PF01180">
    <property type="entry name" value="DHO_dh"/>
    <property type="match status" value="1"/>
</dbReference>
<evidence type="ECO:0000256" key="3">
    <source>
        <dbReference type="ARBA" id="ARBA00022630"/>
    </source>
</evidence>
<reference evidence="7 8" key="1">
    <citation type="journal article" date="2018" name="Nat. Ecol. Evol.">
        <title>Shark genomes provide insights into elasmobranch evolution and the origin of vertebrates.</title>
        <authorList>
            <person name="Hara Y"/>
            <person name="Yamaguchi K"/>
            <person name="Onimaru K"/>
            <person name="Kadota M"/>
            <person name="Koyanagi M"/>
            <person name="Keeley SD"/>
            <person name="Tatsumi K"/>
            <person name="Tanaka K"/>
            <person name="Motone F"/>
            <person name="Kageyama Y"/>
            <person name="Nozu R"/>
            <person name="Adachi N"/>
            <person name="Nishimura O"/>
            <person name="Nakagawa R"/>
            <person name="Tanegashima C"/>
            <person name="Kiyatake I"/>
            <person name="Matsumoto R"/>
            <person name="Murakumo K"/>
            <person name="Nishida K"/>
            <person name="Terakita A"/>
            <person name="Kuratani S"/>
            <person name="Sato K"/>
            <person name="Hyodo S Kuraku.S."/>
        </authorList>
    </citation>
    <scope>NUCLEOTIDE SEQUENCE [LARGE SCALE GENOMIC DNA]</scope>
</reference>
<comment type="pathway">
    <text evidence="2">Pyrimidine metabolism; UMP biosynthesis via de novo pathway.</text>
</comment>
<dbReference type="GO" id="GO:0009220">
    <property type="term" value="P:pyrimidine ribonucleotide biosynthetic process"/>
    <property type="evidence" value="ECO:0007669"/>
    <property type="project" value="TreeGrafter"/>
</dbReference>
<keyword evidence="5" id="KW-0560">Oxidoreductase</keyword>
<evidence type="ECO:0000256" key="5">
    <source>
        <dbReference type="ARBA" id="ARBA00023002"/>
    </source>
</evidence>
<evidence type="ECO:0000256" key="4">
    <source>
        <dbReference type="ARBA" id="ARBA00022643"/>
    </source>
</evidence>
<evidence type="ECO:0000313" key="7">
    <source>
        <dbReference type="EMBL" id="GCC40865.1"/>
    </source>
</evidence>
<dbReference type="PANTHER" id="PTHR48109">
    <property type="entry name" value="DIHYDROOROTATE DEHYDROGENASE (QUINONE), MITOCHONDRIAL-RELATED"/>
    <property type="match status" value="1"/>
</dbReference>
<dbReference type="InterPro" id="IPR013785">
    <property type="entry name" value="Aldolase_TIM"/>
</dbReference>
<organism evidence="7 8">
    <name type="scientific">Chiloscyllium punctatum</name>
    <name type="common">Brownbanded bambooshark</name>
    <name type="synonym">Hemiscyllium punctatum</name>
    <dbReference type="NCBI Taxonomy" id="137246"/>
    <lineage>
        <taxon>Eukaryota</taxon>
        <taxon>Metazoa</taxon>
        <taxon>Chordata</taxon>
        <taxon>Craniata</taxon>
        <taxon>Vertebrata</taxon>
        <taxon>Chondrichthyes</taxon>
        <taxon>Elasmobranchii</taxon>
        <taxon>Galeomorphii</taxon>
        <taxon>Galeoidea</taxon>
        <taxon>Orectolobiformes</taxon>
        <taxon>Hemiscylliidae</taxon>
        <taxon>Chiloscyllium</taxon>
    </lineage>
</organism>
<proteinExistence type="predicted"/>
<feature type="non-terminal residue" evidence="7">
    <location>
        <position position="1"/>
    </location>
</feature>
<evidence type="ECO:0000256" key="1">
    <source>
        <dbReference type="ARBA" id="ARBA00001917"/>
    </source>
</evidence>
<dbReference type="InterPro" id="IPR005720">
    <property type="entry name" value="Dihydroorotate_DH_cat"/>
</dbReference>
<dbReference type="SUPFAM" id="SSF51395">
    <property type="entry name" value="FMN-linked oxidoreductases"/>
    <property type="match status" value="1"/>
</dbReference>
<evidence type="ECO:0000256" key="2">
    <source>
        <dbReference type="ARBA" id="ARBA00004725"/>
    </source>
</evidence>
<keyword evidence="8" id="KW-1185">Reference proteome</keyword>
<evidence type="ECO:0000259" key="6">
    <source>
        <dbReference type="Pfam" id="PF01180"/>
    </source>
</evidence>
<sequence length="64" mass="6819">VGGISNGADALEKIRAGATLIQLYTALVYQGPPVVNKIKRELEQLLKEQGFSSIAEAVGADHRL</sequence>
<dbReference type="Proteomes" id="UP000287033">
    <property type="component" value="Unassembled WGS sequence"/>
</dbReference>
<dbReference type="OrthoDB" id="14784at2759"/>
<dbReference type="InterPro" id="IPR050074">
    <property type="entry name" value="DHO_dehydrogenase"/>
</dbReference>
<keyword evidence="3" id="KW-0285">Flavoprotein</keyword>
<dbReference type="GO" id="GO:0004152">
    <property type="term" value="F:dihydroorotate dehydrogenase activity"/>
    <property type="evidence" value="ECO:0007669"/>
    <property type="project" value="TreeGrafter"/>
</dbReference>
<name>A0A401TDZ9_CHIPU</name>
<keyword evidence="4" id="KW-0288">FMN</keyword>
<dbReference type="AlphaFoldDB" id="A0A401TDZ9"/>
<dbReference type="EMBL" id="BEZZ01044644">
    <property type="protein sequence ID" value="GCC40865.1"/>
    <property type="molecule type" value="Genomic_DNA"/>
</dbReference>
<comment type="cofactor">
    <cofactor evidence="1">
        <name>FMN</name>
        <dbReference type="ChEBI" id="CHEBI:58210"/>
    </cofactor>
</comment>
<dbReference type="Gene3D" id="3.20.20.70">
    <property type="entry name" value="Aldolase class I"/>
    <property type="match status" value="1"/>
</dbReference>
<accession>A0A401TDZ9</accession>